<dbReference type="GO" id="GO:0003676">
    <property type="term" value="F:nucleic acid binding"/>
    <property type="evidence" value="ECO:0007669"/>
    <property type="project" value="InterPro"/>
</dbReference>
<organism evidence="1 2">
    <name type="scientific">Heterorhabditis bacteriophora</name>
    <name type="common">Entomopathogenic nematode worm</name>
    <dbReference type="NCBI Taxonomy" id="37862"/>
    <lineage>
        <taxon>Eukaryota</taxon>
        <taxon>Metazoa</taxon>
        <taxon>Ecdysozoa</taxon>
        <taxon>Nematoda</taxon>
        <taxon>Chromadorea</taxon>
        <taxon>Rhabditida</taxon>
        <taxon>Rhabditina</taxon>
        <taxon>Rhabditomorpha</taxon>
        <taxon>Strongyloidea</taxon>
        <taxon>Heterorhabditidae</taxon>
        <taxon>Heterorhabditis</taxon>
    </lineage>
</organism>
<reference evidence="2" key="1">
    <citation type="submission" date="2016-11" db="UniProtKB">
        <authorList>
            <consortium name="WormBaseParasite"/>
        </authorList>
    </citation>
    <scope>IDENTIFICATION</scope>
</reference>
<dbReference type="WBParaSite" id="Hba_01302">
    <property type="protein sequence ID" value="Hba_01302"/>
    <property type="gene ID" value="Hba_01302"/>
</dbReference>
<evidence type="ECO:0000313" key="1">
    <source>
        <dbReference type="Proteomes" id="UP000095283"/>
    </source>
</evidence>
<dbReference type="AlphaFoldDB" id="A0A1I7W9G4"/>
<dbReference type="Proteomes" id="UP000095283">
    <property type="component" value="Unplaced"/>
</dbReference>
<accession>A0A1I7W9G4</accession>
<sequence>MIKETLCYDVKRTMVNEFRKQLRFVCKSTKSGQLIRSDEQGKMYGSFVLEFFSDYVFTDKSSVQLNCNSRICFVQEMDYFAANISQISFWIMLLKKDAVGRRRSVAKYLLKVHVWAGISRRGATRIVMWDGKSRMNSGLYCRIIENLYLPFVKNVNNNARLVQDNDPKHKRKYTRDRFAHMGIKCLDWTPKSPDLNPIRKVWHQLQLPADYIQISIERYFDYWLLEPH</sequence>
<name>A0A1I7W9G4_HETBA</name>
<proteinExistence type="predicted"/>
<evidence type="ECO:0000313" key="2">
    <source>
        <dbReference type="WBParaSite" id="Hba_01302"/>
    </source>
</evidence>
<dbReference type="InterPro" id="IPR036397">
    <property type="entry name" value="RNaseH_sf"/>
</dbReference>
<protein>
    <submittedName>
        <fullName evidence="2">DDE_3 domain-containing protein</fullName>
    </submittedName>
</protein>
<dbReference type="Gene3D" id="3.30.420.10">
    <property type="entry name" value="Ribonuclease H-like superfamily/Ribonuclease H"/>
    <property type="match status" value="1"/>
</dbReference>
<keyword evidence="1" id="KW-1185">Reference proteome</keyword>